<dbReference type="Pfam" id="PF13805">
    <property type="entry name" value="Pil1"/>
    <property type="match status" value="1"/>
</dbReference>
<sequence>MQSLGHDLRRGLNNINPLGSNYKNINRWLGELKNIDATLATYDKELANSAKCTIAWGQNEGDDLSDVCQRMSQLLEELGLLQQAFTLRHKAYRKKIKSMKIREMALDENRKKKQDLTNQIAKLQKASKENPIKLMQLQTDLERVTAELLAQELDLMQHKRCTLKEAFEGQFDAYTEYAEKLNIIAVYGRQITHVIDTETQVADRMRLYNGAEYTAGALSQVKVALSNWQPTPVEAPQFVNLSQNDHVALSAAAAAYNSSHTSPRQDSYIQSEHEATDQQARDSWNEVKLLSIHESNLPGNLQDGYNDAGSDDNNVWNQGAGAGLPVAAAAGVGGTDADRRASYASPAMGSTTSPYLKSQSQQLSLLQEQQRQLQLEQQRIYQQNLASMSPGQSPSQQHYSHAGRGGSGSGGSGHSTPTPPRRAQTQDIYPPPSSSSSLGGNGGSGNGGYQYEPASYQTSTVSPNPSRSIRLGFVDPRERARMEQMEDSYKAEVSGPPPPRYGAME</sequence>
<name>A0A9P6QKR6_9FUNG</name>
<feature type="region of interest" description="Disordered" evidence="2">
    <location>
        <begin position="386"/>
        <end position="505"/>
    </location>
</feature>
<dbReference type="GO" id="GO:0070941">
    <property type="term" value="P:eisosome assembly"/>
    <property type="evidence" value="ECO:0007669"/>
    <property type="project" value="TreeGrafter"/>
</dbReference>
<dbReference type="AlphaFoldDB" id="A0A9P6QKR6"/>
<dbReference type="GO" id="GO:0006897">
    <property type="term" value="P:endocytosis"/>
    <property type="evidence" value="ECO:0007669"/>
    <property type="project" value="TreeGrafter"/>
</dbReference>
<evidence type="ECO:0008006" key="5">
    <source>
        <dbReference type="Google" id="ProtNLM"/>
    </source>
</evidence>
<feature type="compositionally biased region" description="Gly residues" evidence="2">
    <location>
        <begin position="439"/>
        <end position="448"/>
    </location>
</feature>
<comment type="caution">
    <text evidence="3">The sequence shown here is derived from an EMBL/GenBank/DDBJ whole genome shotgun (WGS) entry which is preliminary data.</text>
</comment>
<proteinExistence type="predicted"/>
<protein>
    <recommendedName>
        <fullName evidence="5">Eisosome component PIL1-domain-containing protein</fullName>
    </recommendedName>
</protein>
<feature type="compositionally biased region" description="Polar residues" evidence="2">
    <location>
        <begin position="455"/>
        <end position="467"/>
    </location>
</feature>
<feature type="region of interest" description="Disordered" evidence="2">
    <location>
        <begin position="260"/>
        <end position="281"/>
    </location>
</feature>
<dbReference type="EMBL" id="JAAAJB010000068">
    <property type="protein sequence ID" value="KAG0267799.1"/>
    <property type="molecule type" value="Genomic_DNA"/>
</dbReference>
<evidence type="ECO:0000256" key="1">
    <source>
        <dbReference type="SAM" id="Coils"/>
    </source>
</evidence>
<dbReference type="PANTHER" id="PTHR31962">
    <property type="entry name" value="SPHINGOLIPID LONG CHAIN BASE-RESPONSIVE PROTEIN PIL1"/>
    <property type="match status" value="1"/>
</dbReference>
<feature type="coiled-coil region" evidence="1">
    <location>
        <begin position="106"/>
        <end position="154"/>
    </location>
</feature>
<keyword evidence="1" id="KW-0175">Coiled coil</keyword>
<dbReference type="PANTHER" id="PTHR31962:SF1">
    <property type="entry name" value="SPHINGOLIPID LONG CHAIN BASE-RESPONSIVE PROTEIN PIL1"/>
    <property type="match status" value="1"/>
</dbReference>
<keyword evidence="4" id="KW-1185">Reference proteome</keyword>
<dbReference type="GO" id="GO:0005886">
    <property type="term" value="C:plasma membrane"/>
    <property type="evidence" value="ECO:0007669"/>
    <property type="project" value="TreeGrafter"/>
</dbReference>
<feature type="compositionally biased region" description="Gly residues" evidence="2">
    <location>
        <begin position="403"/>
        <end position="413"/>
    </location>
</feature>
<gene>
    <name evidence="3" type="ORF">DFQ27_008188</name>
</gene>
<feature type="compositionally biased region" description="Basic and acidic residues" evidence="2">
    <location>
        <begin position="475"/>
        <end position="490"/>
    </location>
</feature>
<dbReference type="Gene3D" id="1.20.1270.60">
    <property type="entry name" value="Arfaptin homology (AH) domain/BAR domain"/>
    <property type="match status" value="1"/>
</dbReference>
<evidence type="ECO:0000313" key="4">
    <source>
        <dbReference type="Proteomes" id="UP000807716"/>
    </source>
</evidence>
<evidence type="ECO:0000256" key="2">
    <source>
        <dbReference type="SAM" id="MobiDB-lite"/>
    </source>
</evidence>
<organism evidence="3 4">
    <name type="scientific">Actinomortierella ambigua</name>
    <dbReference type="NCBI Taxonomy" id="1343610"/>
    <lineage>
        <taxon>Eukaryota</taxon>
        <taxon>Fungi</taxon>
        <taxon>Fungi incertae sedis</taxon>
        <taxon>Mucoromycota</taxon>
        <taxon>Mortierellomycotina</taxon>
        <taxon>Mortierellomycetes</taxon>
        <taxon>Mortierellales</taxon>
        <taxon>Mortierellaceae</taxon>
        <taxon>Actinomortierella</taxon>
    </lineage>
</organism>
<evidence type="ECO:0000313" key="3">
    <source>
        <dbReference type="EMBL" id="KAG0267799.1"/>
    </source>
</evidence>
<dbReference type="InterPro" id="IPR028245">
    <property type="entry name" value="PIL1/LSP1"/>
</dbReference>
<dbReference type="Proteomes" id="UP000807716">
    <property type="component" value="Unassembled WGS sequence"/>
</dbReference>
<reference evidence="3" key="1">
    <citation type="journal article" date="2020" name="Fungal Divers.">
        <title>Resolving the Mortierellaceae phylogeny through synthesis of multi-gene phylogenetics and phylogenomics.</title>
        <authorList>
            <person name="Vandepol N."/>
            <person name="Liber J."/>
            <person name="Desiro A."/>
            <person name="Na H."/>
            <person name="Kennedy M."/>
            <person name="Barry K."/>
            <person name="Grigoriev I.V."/>
            <person name="Miller A.N."/>
            <person name="O'Donnell K."/>
            <person name="Stajich J.E."/>
            <person name="Bonito G."/>
        </authorList>
    </citation>
    <scope>NUCLEOTIDE SEQUENCE</scope>
    <source>
        <strain evidence="3">BC1065</strain>
    </source>
</reference>
<dbReference type="OrthoDB" id="5599269at2759"/>
<feature type="compositionally biased region" description="Polar residues" evidence="2">
    <location>
        <begin position="386"/>
        <end position="399"/>
    </location>
</feature>
<accession>A0A9P6QKR6</accession>
<feature type="compositionally biased region" description="Basic and acidic residues" evidence="2">
    <location>
        <begin position="271"/>
        <end position="281"/>
    </location>
</feature>
<feature type="region of interest" description="Disordered" evidence="2">
    <location>
        <begin position="298"/>
        <end position="317"/>
    </location>
</feature>
<feature type="compositionally biased region" description="Polar residues" evidence="2">
    <location>
        <begin position="260"/>
        <end position="270"/>
    </location>
</feature>
<feature type="compositionally biased region" description="Pro residues" evidence="2">
    <location>
        <begin position="495"/>
        <end position="505"/>
    </location>
</feature>
<dbReference type="InterPro" id="IPR027267">
    <property type="entry name" value="AH/BAR_dom_sf"/>
</dbReference>
<dbReference type="GO" id="GO:0036286">
    <property type="term" value="C:eisosome filament"/>
    <property type="evidence" value="ECO:0007669"/>
    <property type="project" value="TreeGrafter"/>
</dbReference>